<sequence>MTHTNTLTTHEHAPATACAAPARKIVRMAQTTDDFACALDDVVILLAANEFFTPYTAVTIQSIVENVTRERHVDIIVLTRDIQQKTMNALCNNIHADNVHLRFLDVRKALAGVTLPYHGHFRPETYFRLLAPWILPNVKKAVYLDSDLVVLDDLATLFDTNVDGYLLAATPDADTIGQLEGYDDTVGPYLMRDLNLSDPYAYFQAGVLVMNLEAFRDVFTIDDMLKLSCVRTWRWLDQDILNMLADGSYVRLDMRWNTLMDWKGLRRMHIIAQAPQEIRQKYEDARANPAVIHYAGPDDRPWNNPTCDFAVYFWDFASRSALLDVLEERLNHAQQTMRGKAQQAKSDVIFRGIMPAFDKLCPPGSKRRCRAIKAYVAAGGDLT</sequence>
<dbReference type="CDD" id="cd04194">
    <property type="entry name" value="GT8_A4GalT_like"/>
    <property type="match status" value="1"/>
</dbReference>
<dbReference type="InterPro" id="IPR002495">
    <property type="entry name" value="Glyco_trans_8"/>
</dbReference>
<name>A0ABN0B1R4_9ACTN</name>
<dbReference type="PANTHER" id="PTHR13778:SF47">
    <property type="entry name" value="LIPOPOLYSACCHARIDE 1,3-GALACTOSYLTRANSFERASE"/>
    <property type="match status" value="1"/>
</dbReference>
<proteinExistence type="predicted"/>
<organism evidence="4 5">
    <name type="scientific">Fannyhessea vaginae PB189-T1-4</name>
    <dbReference type="NCBI Taxonomy" id="866774"/>
    <lineage>
        <taxon>Bacteria</taxon>
        <taxon>Bacillati</taxon>
        <taxon>Actinomycetota</taxon>
        <taxon>Coriobacteriia</taxon>
        <taxon>Coriobacteriales</taxon>
        <taxon>Atopobiaceae</taxon>
        <taxon>Fannyhessea</taxon>
    </lineage>
</organism>
<evidence type="ECO:0000313" key="5">
    <source>
        <dbReference type="Proteomes" id="UP000004431"/>
    </source>
</evidence>
<evidence type="ECO:0000256" key="3">
    <source>
        <dbReference type="ARBA" id="ARBA00022723"/>
    </source>
</evidence>
<dbReference type="EMBL" id="AEDQ01000003">
    <property type="protein sequence ID" value="EFL44717.1"/>
    <property type="molecule type" value="Genomic_DNA"/>
</dbReference>
<dbReference type="SUPFAM" id="SSF53448">
    <property type="entry name" value="Nucleotide-diphospho-sugar transferases"/>
    <property type="match status" value="1"/>
</dbReference>
<evidence type="ECO:0000313" key="4">
    <source>
        <dbReference type="EMBL" id="EFL44717.1"/>
    </source>
</evidence>
<keyword evidence="5" id="KW-1185">Reference proteome</keyword>
<dbReference type="Gene3D" id="3.90.550.10">
    <property type="entry name" value="Spore Coat Polysaccharide Biosynthesis Protein SpsA, Chain A"/>
    <property type="match status" value="1"/>
</dbReference>
<reference evidence="4 5" key="1">
    <citation type="submission" date="2010-08" db="EMBL/GenBank/DDBJ databases">
        <authorList>
            <person name="Durkin A.S."/>
            <person name="Madupu R."/>
            <person name="Torralba M."/>
            <person name="Gillis M."/>
            <person name="Methe B."/>
            <person name="Sutton G."/>
            <person name="Nelson K.E."/>
        </authorList>
    </citation>
    <scope>NUCLEOTIDE SEQUENCE [LARGE SCALE GENOMIC DNA]</scope>
    <source>
        <strain evidence="4 5">PB189-T1-4</strain>
    </source>
</reference>
<keyword evidence="3" id="KW-0479">Metal-binding</keyword>
<dbReference type="InterPro" id="IPR050748">
    <property type="entry name" value="Glycosyltrans_8_dom-fam"/>
</dbReference>
<protein>
    <submittedName>
        <fullName evidence="4">Glycosyltransferase, family 8</fullName>
    </submittedName>
</protein>
<keyword evidence="1" id="KW-0328">Glycosyltransferase</keyword>
<evidence type="ECO:0000256" key="1">
    <source>
        <dbReference type="ARBA" id="ARBA00022676"/>
    </source>
</evidence>
<dbReference type="Proteomes" id="UP000004431">
    <property type="component" value="Unassembled WGS sequence"/>
</dbReference>
<gene>
    <name evidence="4" type="ORF">HMPREF9248_0765</name>
</gene>
<comment type="caution">
    <text evidence="4">The sequence shown here is derived from an EMBL/GenBank/DDBJ whole genome shotgun (WGS) entry which is preliminary data.</text>
</comment>
<evidence type="ECO:0000256" key="2">
    <source>
        <dbReference type="ARBA" id="ARBA00022679"/>
    </source>
</evidence>
<dbReference type="PANTHER" id="PTHR13778">
    <property type="entry name" value="GLYCOSYLTRANSFERASE 8 DOMAIN-CONTAINING PROTEIN"/>
    <property type="match status" value="1"/>
</dbReference>
<dbReference type="InterPro" id="IPR029044">
    <property type="entry name" value="Nucleotide-diphossugar_trans"/>
</dbReference>
<dbReference type="RefSeq" id="WP_006303492.1">
    <property type="nucleotide sequence ID" value="NZ_AEDQ01000003.1"/>
</dbReference>
<keyword evidence="2" id="KW-0808">Transferase</keyword>
<dbReference type="Pfam" id="PF01501">
    <property type="entry name" value="Glyco_transf_8"/>
    <property type="match status" value="1"/>
</dbReference>
<accession>A0ABN0B1R4</accession>